<dbReference type="AlphaFoldDB" id="A0ABD8AAM8"/>
<gene>
    <name evidence="2" type="ORF">R6Y95_04285</name>
</gene>
<dbReference type="Proteomes" id="UP001626603">
    <property type="component" value="Chromosome"/>
</dbReference>
<feature type="compositionally biased region" description="Basic and acidic residues" evidence="1">
    <location>
        <begin position="54"/>
        <end position="68"/>
    </location>
</feature>
<evidence type="ECO:0000313" key="2">
    <source>
        <dbReference type="EMBL" id="WOX56558.1"/>
    </source>
</evidence>
<feature type="compositionally biased region" description="Polar residues" evidence="1">
    <location>
        <begin position="37"/>
        <end position="50"/>
    </location>
</feature>
<evidence type="ECO:0000256" key="1">
    <source>
        <dbReference type="SAM" id="MobiDB-lite"/>
    </source>
</evidence>
<proteinExistence type="predicted"/>
<evidence type="ECO:0000313" key="3">
    <source>
        <dbReference type="Proteomes" id="UP001626603"/>
    </source>
</evidence>
<reference evidence="2 3" key="1">
    <citation type="submission" date="2023-10" db="EMBL/GenBank/DDBJ databases">
        <title>The complete genome sequence of Methanoculleus palmolei DSM 4273.</title>
        <authorList>
            <person name="Lai S.-J."/>
            <person name="You Y.-T."/>
            <person name="Chen S.-C."/>
        </authorList>
    </citation>
    <scope>NUCLEOTIDE SEQUENCE [LARGE SCALE GENOMIC DNA]</scope>
    <source>
        <strain evidence="2 3">DSM 4273</strain>
    </source>
</reference>
<name>A0ABD8AAM8_9EURY</name>
<keyword evidence="3" id="KW-1185">Reference proteome</keyword>
<feature type="region of interest" description="Disordered" evidence="1">
    <location>
        <begin position="88"/>
        <end position="108"/>
    </location>
</feature>
<organism evidence="2 3">
    <name type="scientific">Methanoculleus palmolei</name>
    <dbReference type="NCBI Taxonomy" id="72612"/>
    <lineage>
        <taxon>Archaea</taxon>
        <taxon>Methanobacteriati</taxon>
        <taxon>Methanobacteriota</taxon>
        <taxon>Stenosarchaea group</taxon>
        <taxon>Methanomicrobia</taxon>
        <taxon>Methanomicrobiales</taxon>
        <taxon>Methanomicrobiaceae</taxon>
        <taxon>Methanoculleus</taxon>
    </lineage>
</organism>
<sequence length="108" mass="12413">MYINEKQEKCSMRLIPRRATAPQIRPCSKPMRIPDTRTPSRCNPISNSSGGYDPAKRGNSIEHDGCDNNYRKKESKIVLQRLFVKPLEKNQRTPRTSPDATLSIHKMM</sequence>
<feature type="region of interest" description="Disordered" evidence="1">
    <location>
        <begin position="17"/>
        <end position="68"/>
    </location>
</feature>
<protein>
    <submittedName>
        <fullName evidence="2">Uncharacterized protein</fullName>
    </submittedName>
</protein>
<accession>A0ABD8AAM8</accession>
<dbReference type="EMBL" id="CP137641">
    <property type="protein sequence ID" value="WOX56558.1"/>
    <property type="molecule type" value="Genomic_DNA"/>
</dbReference>